<dbReference type="EMBL" id="JXTB01000201">
    <property type="protein sequence ID" value="PON53914.1"/>
    <property type="molecule type" value="Genomic_DNA"/>
</dbReference>
<accession>A0A2P5BYP0</accession>
<evidence type="ECO:0000313" key="3">
    <source>
        <dbReference type="Proteomes" id="UP000237105"/>
    </source>
</evidence>
<feature type="transmembrane region" description="Helical" evidence="1">
    <location>
        <begin position="25"/>
        <end position="48"/>
    </location>
</feature>
<dbReference type="OrthoDB" id="1751704at2759"/>
<protein>
    <submittedName>
        <fullName evidence="2">Uncharacterized protein</fullName>
    </submittedName>
</protein>
<organism evidence="2 3">
    <name type="scientific">Parasponia andersonii</name>
    <name type="common">Sponia andersonii</name>
    <dbReference type="NCBI Taxonomy" id="3476"/>
    <lineage>
        <taxon>Eukaryota</taxon>
        <taxon>Viridiplantae</taxon>
        <taxon>Streptophyta</taxon>
        <taxon>Embryophyta</taxon>
        <taxon>Tracheophyta</taxon>
        <taxon>Spermatophyta</taxon>
        <taxon>Magnoliopsida</taxon>
        <taxon>eudicotyledons</taxon>
        <taxon>Gunneridae</taxon>
        <taxon>Pentapetalae</taxon>
        <taxon>rosids</taxon>
        <taxon>fabids</taxon>
        <taxon>Rosales</taxon>
        <taxon>Cannabaceae</taxon>
        <taxon>Parasponia</taxon>
    </lineage>
</organism>
<keyword evidence="1" id="KW-0812">Transmembrane</keyword>
<sequence length="185" mass="19783">KESNSIRDAPPSAMDCRRAPPNSSALFLISFDAINFLIPFATVSAFATSSRWVQSLTKAPTPSNFVTRTAFLGWSVCIGHAPIGTPIVMLSTHEFHPQWLKNPPVDGCPKISNWGAHSLTTIPVLSTLFSYPFGSSNFLTSTPSKTSPLSASLSTQMNFISLCSNPKASCSTCSSVNVVVVPNDT</sequence>
<gene>
    <name evidence="2" type="ORF">PanWU01x14_199110</name>
</gene>
<dbReference type="AlphaFoldDB" id="A0A2P5BYP0"/>
<name>A0A2P5BYP0_PARAD</name>
<evidence type="ECO:0000313" key="2">
    <source>
        <dbReference type="EMBL" id="PON53914.1"/>
    </source>
</evidence>
<proteinExistence type="predicted"/>
<keyword evidence="1" id="KW-0472">Membrane</keyword>
<dbReference type="Proteomes" id="UP000237105">
    <property type="component" value="Unassembled WGS sequence"/>
</dbReference>
<evidence type="ECO:0000256" key="1">
    <source>
        <dbReference type="SAM" id="Phobius"/>
    </source>
</evidence>
<feature type="non-terminal residue" evidence="2">
    <location>
        <position position="1"/>
    </location>
</feature>
<comment type="caution">
    <text evidence="2">The sequence shown here is derived from an EMBL/GenBank/DDBJ whole genome shotgun (WGS) entry which is preliminary data.</text>
</comment>
<keyword evidence="1" id="KW-1133">Transmembrane helix</keyword>
<keyword evidence="3" id="KW-1185">Reference proteome</keyword>
<reference evidence="3" key="1">
    <citation type="submission" date="2016-06" db="EMBL/GenBank/DDBJ databases">
        <title>Parallel loss of symbiosis genes in relatives of nitrogen-fixing non-legume Parasponia.</title>
        <authorList>
            <person name="Van Velzen R."/>
            <person name="Holmer R."/>
            <person name="Bu F."/>
            <person name="Rutten L."/>
            <person name="Van Zeijl A."/>
            <person name="Liu W."/>
            <person name="Santuari L."/>
            <person name="Cao Q."/>
            <person name="Sharma T."/>
            <person name="Shen D."/>
            <person name="Roswanjaya Y."/>
            <person name="Wardhani T."/>
            <person name="Kalhor M.S."/>
            <person name="Jansen J."/>
            <person name="Van den Hoogen J."/>
            <person name="Gungor B."/>
            <person name="Hartog M."/>
            <person name="Hontelez J."/>
            <person name="Verver J."/>
            <person name="Yang W.-C."/>
            <person name="Schijlen E."/>
            <person name="Repin R."/>
            <person name="Schilthuizen M."/>
            <person name="Schranz E."/>
            <person name="Heidstra R."/>
            <person name="Miyata K."/>
            <person name="Fedorova E."/>
            <person name="Kohlen W."/>
            <person name="Bisseling T."/>
            <person name="Smit S."/>
            <person name="Geurts R."/>
        </authorList>
    </citation>
    <scope>NUCLEOTIDE SEQUENCE [LARGE SCALE GENOMIC DNA]</scope>
    <source>
        <strain evidence="3">cv. WU1-14</strain>
    </source>
</reference>